<name>A0AAE4Z9T2_9BACT</name>
<dbReference type="Proteomes" id="UP000702544">
    <property type="component" value="Unassembled WGS sequence"/>
</dbReference>
<evidence type="ECO:0000313" key="3">
    <source>
        <dbReference type="Proteomes" id="UP000702544"/>
    </source>
</evidence>
<reference evidence="2 3" key="1">
    <citation type="submission" date="2020-01" db="EMBL/GenBank/DDBJ databases">
        <title>Genomes assembled from Gulf of Kutch pelagic sediment metagenomes.</title>
        <authorList>
            <person name="Chandrashekar M."/>
            <person name="Mahajan M.S."/>
            <person name="Dave K.J."/>
            <person name="Vatsa P."/>
            <person name="Nathani N.M."/>
        </authorList>
    </citation>
    <scope>NUCLEOTIDE SEQUENCE [LARGE SCALE GENOMIC DNA]</scope>
    <source>
        <strain evidence="2">KS3-K002</strain>
    </source>
</reference>
<dbReference type="AlphaFoldDB" id="A0AAE4Z9T2"/>
<feature type="signal peptide" evidence="1">
    <location>
        <begin position="1"/>
        <end position="22"/>
    </location>
</feature>
<comment type="caution">
    <text evidence="2">The sequence shown here is derived from an EMBL/GenBank/DDBJ whole genome shotgun (WGS) entry which is preliminary data.</text>
</comment>
<sequence length="314" mass="32936">MRRLRFGPVLLLLALAATSPLAAQPAVDPNLEEDVVTGIGLLNSELGLLLAGGNPVLGTASPLGTKFRWMPRFNIGGRIGFGWVDVPDIISYPADPTAPVGRIDVNAVLPQLDISVGVFDGFDLGSTLGGFGALEVLGSLGSVVLSADDGFQNDATGAGLGVRAGLLRESFTFPGVSISASYKWFGRVQLGSVERGSDAQYGFDMAAWSVRAGISKSFVAIGLALTLAYDHFETDYDWGLAGAPGELVPVVPEGSPVNLDGESWSAFVDVSYIVLFFNIVGEVGWQEEVRRTNSRGDELTAGGLLGALGIRFTL</sequence>
<evidence type="ECO:0000256" key="1">
    <source>
        <dbReference type="SAM" id="SignalP"/>
    </source>
</evidence>
<protein>
    <recommendedName>
        <fullName evidence="4">MipA/OmpV family protein</fullName>
    </recommendedName>
</protein>
<feature type="chain" id="PRO_5042150657" description="MipA/OmpV family protein" evidence="1">
    <location>
        <begin position="23"/>
        <end position="314"/>
    </location>
</feature>
<proteinExistence type="predicted"/>
<gene>
    <name evidence="2" type="ORF">GWO12_11350</name>
</gene>
<organism evidence="2 3">
    <name type="scientific">Candidatus Kutchimonas denitrificans</name>
    <dbReference type="NCBI Taxonomy" id="3056748"/>
    <lineage>
        <taxon>Bacteria</taxon>
        <taxon>Pseudomonadati</taxon>
        <taxon>Gemmatimonadota</taxon>
        <taxon>Gemmatimonadia</taxon>
        <taxon>Candidatus Palauibacterales</taxon>
        <taxon>Candidatus Palauibacteraceae</taxon>
        <taxon>Candidatus Kutchimonas</taxon>
    </lineage>
</organism>
<evidence type="ECO:0000313" key="2">
    <source>
        <dbReference type="EMBL" id="NIR75688.1"/>
    </source>
</evidence>
<dbReference type="EMBL" id="JAACAK010000091">
    <property type="protein sequence ID" value="NIR75688.1"/>
    <property type="molecule type" value="Genomic_DNA"/>
</dbReference>
<keyword evidence="1" id="KW-0732">Signal</keyword>
<accession>A0AAE4Z9T2</accession>
<evidence type="ECO:0008006" key="4">
    <source>
        <dbReference type="Google" id="ProtNLM"/>
    </source>
</evidence>